<accession>A0ABR2XLF9</accession>
<gene>
    <name evidence="2" type="ORF">SCAR479_08835</name>
</gene>
<organism evidence="2 3">
    <name type="scientific">Seiridium cardinale</name>
    <dbReference type="NCBI Taxonomy" id="138064"/>
    <lineage>
        <taxon>Eukaryota</taxon>
        <taxon>Fungi</taxon>
        <taxon>Dikarya</taxon>
        <taxon>Ascomycota</taxon>
        <taxon>Pezizomycotina</taxon>
        <taxon>Sordariomycetes</taxon>
        <taxon>Xylariomycetidae</taxon>
        <taxon>Amphisphaeriales</taxon>
        <taxon>Sporocadaceae</taxon>
        <taxon>Seiridium</taxon>
    </lineage>
</organism>
<proteinExistence type="predicted"/>
<dbReference type="Proteomes" id="UP001465668">
    <property type="component" value="Unassembled WGS sequence"/>
</dbReference>
<name>A0ABR2XLF9_9PEZI</name>
<comment type="caution">
    <text evidence="2">The sequence shown here is derived from an EMBL/GenBank/DDBJ whole genome shotgun (WGS) entry which is preliminary data.</text>
</comment>
<sequence length="177" mass="19386">MDDTLATTKDPGNSPSNQESRSVPQYGSGRIDNTGYVQTLYILVFRGHPRDTESARTMDFCIIANDNNKSNTTYRLEGDHGSYKLITTTGLGAPRSRPHFVRQLHVATVPVVSHEDTKLHDLVGGIAVNNENPEWTRWTWVDNVLGALSAAGIISLEEGTEVLDATIDCVSSAPYPE</sequence>
<keyword evidence="3" id="KW-1185">Reference proteome</keyword>
<feature type="compositionally biased region" description="Polar residues" evidence="1">
    <location>
        <begin position="1"/>
        <end position="25"/>
    </location>
</feature>
<reference evidence="2 3" key="1">
    <citation type="submission" date="2024-02" db="EMBL/GenBank/DDBJ databases">
        <title>First draft genome assembly of two strains of Seiridium cardinale.</title>
        <authorList>
            <person name="Emiliani G."/>
            <person name="Scali E."/>
        </authorList>
    </citation>
    <scope>NUCLEOTIDE SEQUENCE [LARGE SCALE GENOMIC DNA]</scope>
    <source>
        <strain evidence="2 3">BM-138-000479</strain>
    </source>
</reference>
<dbReference type="EMBL" id="JARVKM010000041">
    <property type="protein sequence ID" value="KAK9774487.1"/>
    <property type="molecule type" value="Genomic_DNA"/>
</dbReference>
<evidence type="ECO:0000256" key="1">
    <source>
        <dbReference type="SAM" id="MobiDB-lite"/>
    </source>
</evidence>
<evidence type="ECO:0000313" key="2">
    <source>
        <dbReference type="EMBL" id="KAK9774487.1"/>
    </source>
</evidence>
<evidence type="ECO:0000313" key="3">
    <source>
        <dbReference type="Proteomes" id="UP001465668"/>
    </source>
</evidence>
<feature type="region of interest" description="Disordered" evidence="1">
    <location>
        <begin position="1"/>
        <end position="30"/>
    </location>
</feature>
<protein>
    <submittedName>
        <fullName evidence="2">Uncharacterized protein</fullName>
    </submittedName>
</protein>